<name>A0A1I7BPR3_9BACT</name>
<dbReference type="AlphaFoldDB" id="A0A1I7BPR3"/>
<dbReference type="STRING" id="305507.SAMN04489724_2600"/>
<sequence>MKTEELIIELIMQDLRFFQISLKIRPIRELDFCRFEMLELILKVWGKSEEIDYFDIGDRYMEYMKEVKFLPFSYYGDLLKPLAISCYKGLVSRVRELEENPSIKYGEAGGYNRMER</sequence>
<organism evidence="1 2">
    <name type="scientific">Algoriphagus locisalis</name>
    <dbReference type="NCBI Taxonomy" id="305507"/>
    <lineage>
        <taxon>Bacteria</taxon>
        <taxon>Pseudomonadati</taxon>
        <taxon>Bacteroidota</taxon>
        <taxon>Cytophagia</taxon>
        <taxon>Cytophagales</taxon>
        <taxon>Cyclobacteriaceae</taxon>
        <taxon>Algoriphagus</taxon>
    </lineage>
</organism>
<accession>A0A1I7BPR3</accession>
<gene>
    <name evidence="1" type="ORF">SAMN04489724_2600</name>
</gene>
<dbReference type="Proteomes" id="UP000199673">
    <property type="component" value="Unassembled WGS sequence"/>
</dbReference>
<protein>
    <submittedName>
        <fullName evidence="1">Uncharacterized protein</fullName>
    </submittedName>
</protein>
<dbReference type="OrthoDB" id="9834132at2"/>
<keyword evidence="2" id="KW-1185">Reference proteome</keyword>
<proteinExistence type="predicted"/>
<reference evidence="2" key="1">
    <citation type="submission" date="2016-10" db="EMBL/GenBank/DDBJ databases">
        <authorList>
            <person name="Varghese N."/>
            <person name="Submissions S."/>
        </authorList>
    </citation>
    <scope>NUCLEOTIDE SEQUENCE [LARGE SCALE GENOMIC DNA]</scope>
    <source>
        <strain evidence="2">DSM 23445</strain>
    </source>
</reference>
<evidence type="ECO:0000313" key="1">
    <source>
        <dbReference type="EMBL" id="SFT89200.1"/>
    </source>
</evidence>
<dbReference type="EMBL" id="FPBF01000003">
    <property type="protein sequence ID" value="SFT89200.1"/>
    <property type="molecule type" value="Genomic_DNA"/>
</dbReference>
<dbReference type="RefSeq" id="WP_139235886.1">
    <property type="nucleotide sequence ID" value="NZ_FPBF01000003.1"/>
</dbReference>
<evidence type="ECO:0000313" key="2">
    <source>
        <dbReference type="Proteomes" id="UP000199673"/>
    </source>
</evidence>